<proteinExistence type="predicted"/>
<dbReference type="PANTHER" id="PTHR11008">
    <property type="entry name" value="PROTEIN TAKEOUT-LIKE PROTEIN"/>
    <property type="match status" value="1"/>
</dbReference>
<feature type="chain" id="PRO_5026762578" evidence="1">
    <location>
        <begin position="22"/>
        <end position="258"/>
    </location>
</feature>
<feature type="signal peptide" evidence="1">
    <location>
        <begin position="1"/>
        <end position="21"/>
    </location>
</feature>
<protein>
    <submittedName>
        <fullName evidence="2">Putative hemolymph juvenile hormone binding protein</fullName>
    </submittedName>
</protein>
<dbReference type="SMART" id="SM00700">
    <property type="entry name" value="JHBP"/>
    <property type="match status" value="1"/>
</dbReference>
<dbReference type="EMBL" id="GIIL01007023">
    <property type="protein sequence ID" value="NOV50749.1"/>
    <property type="molecule type" value="Transcribed_RNA"/>
</dbReference>
<dbReference type="Gene3D" id="3.15.10.30">
    <property type="entry name" value="Haemolymph juvenile hormone binding protein"/>
    <property type="match status" value="1"/>
</dbReference>
<accession>A0A6M2DWL5</accession>
<evidence type="ECO:0000313" key="2">
    <source>
        <dbReference type="EMBL" id="NOV50749.1"/>
    </source>
</evidence>
<name>A0A6M2DWL5_XENCH</name>
<organism evidence="2">
    <name type="scientific">Xenopsylla cheopis</name>
    <name type="common">Oriental rat flea</name>
    <name type="synonym">Pulex cheopis</name>
    <dbReference type="NCBI Taxonomy" id="163159"/>
    <lineage>
        <taxon>Eukaryota</taxon>
        <taxon>Metazoa</taxon>
        <taxon>Ecdysozoa</taxon>
        <taxon>Arthropoda</taxon>
        <taxon>Hexapoda</taxon>
        <taxon>Insecta</taxon>
        <taxon>Pterygota</taxon>
        <taxon>Neoptera</taxon>
        <taxon>Endopterygota</taxon>
        <taxon>Siphonaptera</taxon>
        <taxon>Pulicidae</taxon>
        <taxon>Xenopsyllinae</taxon>
        <taxon>Xenopsylla</taxon>
    </lineage>
</organism>
<sequence>MNLKLFVFFFVYFLQYSNVESAINQDMVAFFERLQEWMPYLDCIEEIDLPVMEPLFTETLDFDLVHEIGKFKGNFANMTIKNLSKYNVDLFNLNIIMLTVKANMSLPEIRLDGLYKLDGNIGDLIPIFGEGNLEISLQNITVGVVAKMKAIPFSIQDLKIDFKIQGFKGHFYGLMGDPELEETFNKLINDIALEALDVLWPEIEVGLVDMIKQMVADANLSLTDMLKLMKIIKEALPLPVPDHCKHKSPYNQQIIRLI</sequence>
<reference evidence="2" key="1">
    <citation type="submission" date="2020-03" db="EMBL/GenBank/DDBJ databases">
        <title>Transcriptomic Profiling of the Digestive Tract of the Rat Flea, Xenopsylla cheopis, Following Blood Feeding and Infection with Yersinia pestis.</title>
        <authorList>
            <person name="Bland D.M."/>
            <person name="Martens C.A."/>
            <person name="Virtaneva K."/>
            <person name="Kanakabandi K."/>
            <person name="Long D."/>
            <person name="Rosenke R."/>
            <person name="Saturday G.A."/>
            <person name="Hoyt F.H."/>
            <person name="Bruno D.P."/>
            <person name="Ribeiro J.M.C."/>
            <person name="Hinnebusch J."/>
        </authorList>
    </citation>
    <scope>NUCLEOTIDE SEQUENCE</scope>
</reference>
<dbReference type="Pfam" id="PF06585">
    <property type="entry name" value="JHBP"/>
    <property type="match status" value="1"/>
</dbReference>
<dbReference type="PANTHER" id="PTHR11008:SF9">
    <property type="entry name" value="PROTEIN TAKEOUT-LIKE PROTEIN"/>
    <property type="match status" value="1"/>
</dbReference>
<dbReference type="AlphaFoldDB" id="A0A6M2DWL5"/>
<dbReference type="InterPro" id="IPR038606">
    <property type="entry name" value="To_sf"/>
</dbReference>
<evidence type="ECO:0000256" key="1">
    <source>
        <dbReference type="SAM" id="SignalP"/>
    </source>
</evidence>
<keyword evidence="1" id="KW-0732">Signal</keyword>
<dbReference type="InterPro" id="IPR010562">
    <property type="entry name" value="Haemolymph_juvenile_hormone-bd"/>
</dbReference>